<evidence type="ECO:0000313" key="2">
    <source>
        <dbReference type="EnsemblPlants" id="QL93p1877_0036:mrna:CDS:1"/>
    </source>
</evidence>
<dbReference type="InterPro" id="IPR000228">
    <property type="entry name" value="RNA3'_term_phos_cyc"/>
</dbReference>
<dbReference type="Pfam" id="PF01137">
    <property type="entry name" value="RTC"/>
    <property type="match status" value="1"/>
</dbReference>
<dbReference type="InterPro" id="IPR023797">
    <property type="entry name" value="RNA3'_phos_cyclase_dom"/>
</dbReference>
<dbReference type="InterPro" id="IPR037136">
    <property type="entry name" value="RNA3'_phos_cyclase_dom_sf"/>
</dbReference>
<dbReference type="GO" id="GO:0000479">
    <property type="term" value="P:endonucleolytic cleavage of tricistronic rRNA transcript (SSU-rRNA, 5.8S rRNA, LSU-rRNA)"/>
    <property type="evidence" value="ECO:0007669"/>
    <property type="project" value="TreeGrafter"/>
</dbReference>
<dbReference type="InParanoid" id="A0A7N2N7S9"/>
<dbReference type="SUPFAM" id="SSF55205">
    <property type="entry name" value="EPT/RTPC-like"/>
    <property type="match status" value="1"/>
</dbReference>
<dbReference type="Gramene" id="QL93p1877_0036:mrna">
    <property type="protein sequence ID" value="QL93p1877_0036:mrna:CDS:1"/>
    <property type="gene ID" value="QL93p1877_0036"/>
</dbReference>
<keyword evidence="3" id="KW-1185">Reference proteome</keyword>
<dbReference type="PANTHER" id="PTHR11096:SF1">
    <property type="entry name" value="RNA 3'-TERMINAL PHOSPHATE CYCLASE-LIKE PROTEIN"/>
    <property type="match status" value="1"/>
</dbReference>
<protein>
    <recommendedName>
        <fullName evidence="1">RNA 3'-terminal phosphate cyclase domain-containing protein</fullName>
    </recommendedName>
</protein>
<dbReference type="Proteomes" id="UP000594261">
    <property type="component" value="Unassembled WGS sequence"/>
</dbReference>
<sequence length="87" mass="9904">MGKLQYKKMKGSLNLRQRLVLATLSSTPLLIEDIRAEHTLPGLHPHEISFLRLLSHHQRNRHQSQVSTGNYNGWRPVAAVRPSTTTL</sequence>
<dbReference type="EnsemblPlants" id="QL93p1877_0036:mrna">
    <property type="protein sequence ID" value="QL93p1877_0036:mrna:CDS:1"/>
    <property type="gene ID" value="QL93p1877_0036"/>
</dbReference>
<dbReference type="AlphaFoldDB" id="A0A7N2N7S9"/>
<dbReference type="InterPro" id="IPR013792">
    <property type="entry name" value="RNA3'P_cycl/enolpyr_Trfase_a/b"/>
</dbReference>
<evidence type="ECO:0000259" key="1">
    <source>
        <dbReference type="Pfam" id="PF01137"/>
    </source>
</evidence>
<dbReference type="Gene3D" id="3.65.10.20">
    <property type="entry name" value="RNA 3'-terminal phosphate cyclase domain"/>
    <property type="match status" value="1"/>
</dbReference>
<name>A0A7N2N7S9_QUELO</name>
<dbReference type="GO" id="GO:0005730">
    <property type="term" value="C:nucleolus"/>
    <property type="evidence" value="ECO:0007669"/>
    <property type="project" value="TreeGrafter"/>
</dbReference>
<feature type="domain" description="RNA 3'-terminal phosphate cyclase" evidence="1">
    <location>
        <begin position="9"/>
        <end position="58"/>
    </location>
</feature>
<accession>A0A7N2N7S9</accession>
<organism evidence="2 3">
    <name type="scientific">Quercus lobata</name>
    <name type="common">Valley oak</name>
    <dbReference type="NCBI Taxonomy" id="97700"/>
    <lineage>
        <taxon>Eukaryota</taxon>
        <taxon>Viridiplantae</taxon>
        <taxon>Streptophyta</taxon>
        <taxon>Embryophyta</taxon>
        <taxon>Tracheophyta</taxon>
        <taxon>Spermatophyta</taxon>
        <taxon>Magnoliopsida</taxon>
        <taxon>eudicotyledons</taxon>
        <taxon>Gunneridae</taxon>
        <taxon>Pentapetalae</taxon>
        <taxon>rosids</taxon>
        <taxon>fabids</taxon>
        <taxon>Fagales</taxon>
        <taxon>Fagaceae</taxon>
        <taxon>Quercus</taxon>
    </lineage>
</organism>
<dbReference type="PANTHER" id="PTHR11096">
    <property type="entry name" value="RNA 3' TERMINAL PHOSPHATE CYCLASE"/>
    <property type="match status" value="1"/>
</dbReference>
<evidence type="ECO:0000313" key="3">
    <source>
        <dbReference type="Proteomes" id="UP000594261"/>
    </source>
</evidence>
<reference evidence="2" key="1">
    <citation type="submission" date="2021-01" db="UniProtKB">
        <authorList>
            <consortium name="EnsemblPlants"/>
        </authorList>
    </citation>
    <scope>IDENTIFICATION</scope>
</reference>
<proteinExistence type="predicted"/>
<dbReference type="GO" id="GO:0004521">
    <property type="term" value="F:RNA endonuclease activity"/>
    <property type="evidence" value="ECO:0007669"/>
    <property type="project" value="TreeGrafter"/>
</dbReference>